<dbReference type="PANTHER" id="PTHR48013:SF11">
    <property type="entry name" value="LICORNE"/>
    <property type="match status" value="1"/>
</dbReference>
<dbReference type="InterPro" id="IPR011009">
    <property type="entry name" value="Kinase-like_dom_sf"/>
</dbReference>
<dbReference type="EC" id="2.7.12.2" evidence="6"/>
<evidence type="ECO:0000256" key="4">
    <source>
        <dbReference type="ARBA" id="ARBA00022840"/>
    </source>
</evidence>
<dbReference type="PROSITE" id="PS50011">
    <property type="entry name" value="PROTEIN_KINASE_DOM"/>
    <property type="match status" value="1"/>
</dbReference>
<evidence type="ECO:0000256" key="5">
    <source>
        <dbReference type="ARBA" id="ARBA00038035"/>
    </source>
</evidence>
<feature type="binding site" evidence="7">
    <location>
        <position position="193"/>
    </location>
    <ligand>
        <name>ATP</name>
        <dbReference type="ChEBI" id="CHEBI:30616"/>
    </ligand>
</feature>
<comment type="similarity">
    <text evidence="5">Belongs to the protein kinase superfamily. STE Ser/Thr protein kinase family. MAP kinase kinase subfamily.</text>
</comment>
<dbReference type="GO" id="GO:0004674">
    <property type="term" value="F:protein serine/threonine kinase activity"/>
    <property type="evidence" value="ECO:0007669"/>
    <property type="project" value="UniProtKB-KW"/>
</dbReference>
<evidence type="ECO:0000313" key="11">
    <source>
        <dbReference type="EMBL" id="CAF3790138.1"/>
    </source>
</evidence>
<dbReference type="PANTHER" id="PTHR48013">
    <property type="entry name" value="DUAL SPECIFICITY MITOGEN-ACTIVATED PROTEIN KINASE KINASE 5-RELATED"/>
    <property type="match status" value="1"/>
</dbReference>
<feature type="compositionally biased region" description="Basic and acidic residues" evidence="9">
    <location>
        <begin position="1"/>
        <end position="10"/>
    </location>
</feature>
<dbReference type="GO" id="GO:0004708">
    <property type="term" value="F:MAP kinase kinase activity"/>
    <property type="evidence" value="ECO:0007669"/>
    <property type="project" value="UniProtKB-EC"/>
</dbReference>
<keyword evidence="2 7" id="KW-0547">Nucleotide-binding</keyword>
<sequence length="447" mass="50991">MANPEEKVSVDNDNGEESGQLENNKAMNEAICLQQTPPFGTNVEATNPLTSPHTTEKAVEPPCDLKTAILTTVSFFNNPEIHQPSEEGNKVEQATDASNQKIQPEEQTIIYHLLVVIEKLLLFDVEDKKEPDKVAKYYSKIPENSTEFEYDQNAAPVHVSQLHKRAKKIGGGSFGVAYSVLIKNPRKFRIAVKRIRFQTKENHRLSTYFELSTMEMIGSGNTPYIVDYYCSVIDVNKRELCICMELMDTSIEKFYQAMHRLHELSPEKLELFVQRCAYNVVRALYYLESKNIVHRDVKPANILINKDGEIKLCDFGICGNLTDRQLDFDGPIGTAMYLPPKPEKCAIQGDMWALGISLIEIINGKNPFARYALCELPFRILTWEPRVPTTVSDDARAFILRFLRKEANERPRSYMDIINDPFICNMTAIPSDDEIDFIQHVIKKTNQ</sequence>
<gene>
    <name evidence="11" type="ORF">OXD698_LOCUS17631</name>
</gene>
<dbReference type="Gene3D" id="3.30.200.20">
    <property type="entry name" value="Phosphorylase Kinase, domain 1"/>
    <property type="match status" value="1"/>
</dbReference>
<evidence type="ECO:0000256" key="9">
    <source>
        <dbReference type="SAM" id="MobiDB-lite"/>
    </source>
</evidence>
<feature type="region of interest" description="Disordered" evidence="9">
    <location>
        <begin position="80"/>
        <end position="100"/>
    </location>
</feature>
<dbReference type="GO" id="GO:0051403">
    <property type="term" value="P:stress-activated MAPK cascade"/>
    <property type="evidence" value="ECO:0007669"/>
    <property type="project" value="TreeGrafter"/>
</dbReference>
<dbReference type="SUPFAM" id="SSF56112">
    <property type="entry name" value="Protein kinase-like (PK-like)"/>
    <property type="match status" value="1"/>
</dbReference>
<evidence type="ECO:0000256" key="3">
    <source>
        <dbReference type="ARBA" id="ARBA00022777"/>
    </source>
</evidence>
<dbReference type="AlphaFoldDB" id="A0A819B8S5"/>
<dbReference type="InterPro" id="IPR017441">
    <property type="entry name" value="Protein_kinase_ATP_BS"/>
</dbReference>
<feature type="region of interest" description="Disordered" evidence="9">
    <location>
        <begin position="1"/>
        <end position="20"/>
    </location>
</feature>
<evidence type="ECO:0000256" key="1">
    <source>
        <dbReference type="ARBA" id="ARBA00022679"/>
    </source>
</evidence>
<evidence type="ECO:0000256" key="2">
    <source>
        <dbReference type="ARBA" id="ARBA00022741"/>
    </source>
</evidence>
<dbReference type="Proteomes" id="UP000663844">
    <property type="component" value="Unassembled WGS sequence"/>
</dbReference>
<evidence type="ECO:0000259" key="10">
    <source>
        <dbReference type="PROSITE" id="PS50011"/>
    </source>
</evidence>
<dbReference type="Gene3D" id="1.10.510.10">
    <property type="entry name" value="Transferase(Phosphotransferase) domain 1"/>
    <property type="match status" value="1"/>
</dbReference>
<dbReference type="GO" id="GO:0005524">
    <property type="term" value="F:ATP binding"/>
    <property type="evidence" value="ECO:0007669"/>
    <property type="project" value="UniProtKB-UniRule"/>
</dbReference>
<accession>A0A819B8S5</accession>
<dbReference type="PROSITE" id="PS00108">
    <property type="entry name" value="PROTEIN_KINASE_ST"/>
    <property type="match status" value="1"/>
</dbReference>
<evidence type="ECO:0000313" key="12">
    <source>
        <dbReference type="Proteomes" id="UP000663844"/>
    </source>
</evidence>
<keyword evidence="8" id="KW-0723">Serine/threonine-protein kinase</keyword>
<keyword evidence="4 7" id="KW-0067">ATP-binding</keyword>
<dbReference type="EMBL" id="CAJOAZ010001260">
    <property type="protein sequence ID" value="CAF3790138.1"/>
    <property type="molecule type" value="Genomic_DNA"/>
</dbReference>
<organism evidence="11 12">
    <name type="scientific">Adineta steineri</name>
    <dbReference type="NCBI Taxonomy" id="433720"/>
    <lineage>
        <taxon>Eukaryota</taxon>
        <taxon>Metazoa</taxon>
        <taxon>Spiralia</taxon>
        <taxon>Gnathifera</taxon>
        <taxon>Rotifera</taxon>
        <taxon>Eurotatoria</taxon>
        <taxon>Bdelloidea</taxon>
        <taxon>Adinetida</taxon>
        <taxon>Adinetidae</taxon>
        <taxon>Adineta</taxon>
    </lineage>
</organism>
<proteinExistence type="inferred from homology"/>
<name>A0A819B8S5_9BILA</name>
<dbReference type="SMART" id="SM00220">
    <property type="entry name" value="S_TKc"/>
    <property type="match status" value="1"/>
</dbReference>
<reference evidence="11" key="1">
    <citation type="submission" date="2021-02" db="EMBL/GenBank/DDBJ databases">
        <authorList>
            <person name="Nowell W R."/>
        </authorList>
    </citation>
    <scope>NUCLEOTIDE SEQUENCE</scope>
</reference>
<dbReference type="InterPro" id="IPR000719">
    <property type="entry name" value="Prot_kinase_dom"/>
</dbReference>
<dbReference type="InterPro" id="IPR008271">
    <property type="entry name" value="Ser/Thr_kinase_AS"/>
</dbReference>
<evidence type="ECO:0000256" key="8">
    <source>
        <dbReference type="RuleBase" id="RU000304"/>
    </source>
</evidence>
<keyword evidence="3" id="KW-0418">Kinase</keyword>
<feature type="domain" description="Protein kinase" evidence="10">
    <location>
        <begin position="163"/>
        <end position="423"/>
    </location>
</feature>
<dbReference type="Pfam" id="PF00069">
    <property type="entry name" value="Pkinase"/>
    <property type="match status" value="1"/>
</dbReference>
<evidence type="ECO:0000256" key="7">
    <source>
        <dbReference type="PROSITE-ProRule" id="PRU10141"/>
    </source>
</evidence>
<comment type="caution">
    <text evidence="11">The sequence shown here is derived from an EMBL/GenBank/DDBJ whole genome shotgun (WGS) entry which is preliminary data.</text>
</comment>
<dbReference type="PROSITE" id="PS00107">
    <property type="entry name" value="PROTEIN_KINASE_ATP"/>
    <property type="match status" value="1"/>
</dbReference>
<keyword evidence="1" id="KW-0808">Transferase</keyword>
<evidence type="ECO:0000256" key="6">
    <source>
        <dbReference type="ARBA" id="ARBA00038999"/>
    </source>
</evidence>
<protein>
    <recommendedName>
        <fullName evidence="6">mitogen-activated protein kinase kinase</fullName>
        <ecNumber evidence="6">2.7.12.2</ecNumber>
    </recommendedName>
</protein>